<name>Q56YK3_ARATH</name>
<reference evidence="1" key="1">
    <citation type="submission" date="2005-03" db="EMBL/GenBank/DDBJ databases">
        <title>Large-scale analysis of RIKEN Arabidopsis full-length (RAFL) cDNAs.</title>
        <authorList>
            <person name="Totoki Y."/>
            <person name="Seki M."/>
            <person name="Ishida J."/>
            <person name="Nakajima M."/>
            <person name="Enju A."/>
            <person name="Kamiya A."/>
            <person name="Narusaka M."/>
            <person name="Shin-i T."/>
            <person name="Nakagawa M."/>
            <person name="Sakamoto N."/>
            <person name="Oishi K."/>
            <person name="Kohara Y."/>
            <person name="Kobayashi M."/>
            <person name="Toyoda A."/>
            <person name="Sakaki Y."/>
            <person name="Sakurai T."/>
            <person name="Iida K."/>
            <person name="Akiyama K."/>
            <person name="Satou M."/>
            <person name="Toyoda T."/>
            <person name="Konagaya A."/>
            <person name="Carninci P."/>
            <person name="Kawai J."/>
            <person name="Hayashizaki Y."/>
            <person name="Shinozaki K."/>
        </authorList>
    </citation>
    <scope>NUCLEOTIDE SEQUENCE</scope>
</reference>
<dbReference type="EMBL" id="AK221319">
    <property type="protein sequence ID" value="BAD94102.1"/>
    <property type="molecule type" value="mRNA"/>
</dbReference>
<evidence type="ECO:0000313" key="1">
    <source>
        <dbReference type="EMBL" id="BAD94102.1"/>
    </source>
</evidence>
<protein>
    <submittedName>
        <fullName evidence="1">Uncharacterized protein</fullName>
    </submittedName>
</protein>
<dbReference type="AlphaFoldDB" id="Q56YK3"/>
<accession>Q56YK3</accession>
<sequence>MRLAGARRNILFDSQSKVRYVLIAVPASFLRSGSTQLLFITPIDGQRRW</sequence>
<proteinExistence type="evidence at transcript level"/>
<organism evidence="1">
    <name type="scientific">Arabidopsis thaliana</name>
    <name type="common">Mouse-ear cress</name>
    <dbReference type="NCBI Taxonomy" id="3702"/>
    <lineage>
        <taxon>Eukaryota</taxon>
        <taxon>Viridiplantae</taxon>
        <taxon>Streptophyta</taxon>
        <taxon>Embryophyta</taxon>
        <taxon>Tracheophyta</taxon>
        <taxon>Spermatophyta</taxon>
        <taxon>Magnoliopsida</taxon>
        <taxon>eudicotyledons</taxon>
        <taxon>Gunneridae</taxon>
        <taxon>Pentapetalae</taxon>
        <taxon>rosids</taxon>
        <taxon>malvids</taxon>
        <taxon>Brassicales</taxon>
        <taxon>Brassicaceae</taxon>
        <taxon>Camelineae</taxon>
        <taxon>Arabidopsis</taxon>
    </lineage>
</organism>